<dbReference type="SMART" id="SM00382">
    <property type="entry name" value="AAA"/>
    <property type="match status" value="1"/>
</dbReference>
<dbReference type="InterPro" id="IPR027417">
    <property type="entry name" value="P-loop_NTPase"/>
</dbReference>
<evidence type="ECO:0000256" key="2">
    <source>
        <dbReference type="ARBA" id="ARBA00022741"/>
    </source>
</evidence>
<sequence length="250" mass="26142">MYGAVQAAKNVSFEVYPGEIVGLIGPNGAGKTTVIDAISGFAPSTGTVFLEGVDLTCEAAYKRSRSGMGRSFQDVELYDDLSVAENVTVGATRSRSDVAVTQRVRQVLATVGLGDSADAEVATLSQGRRQLVSVARVLAAGPTVALLDEPAAGLDTTESRWLGERLRDACNSGTSILLVDHDMELVLTICDRVIVLDLGEMIASGPPAVIRADDKVISAYLGLPAGEVDNDAGAIPELHAPSTDTQEVLR</sequence>
<dbReference type="InterPro" id="IPR003439">
    <property type="entry name" value="ABC_transporter-like_ATP-bd"/>
</dbReference>
<dbReference type="InterPro" id="IPR003593">
    <property type="entry name" value="AAA+_ATPase"/>
</dbReference>
<evidence type="ECO:0000256" key="1">
    <source>
        <dbReference type="ARBA" id="ARBA00022448"/>
    </source>
</evidence>
<dbReference type="InterPro" id="IPR032823">
    <property type="entry name" value="BCA_ABC_TP_C"/>
</dbReference>
<evidence type="ECO:0000259" key="4">
    <source>
        <dbReference type="PROSITE" id="PS50893"/>
    </source>
</evidence>
<dbReference type="PANTHER" id="PTHR45772">
    <property type="entry name" value="CONSERVED COMPONENT OF ABC TRANSPORTER FOR NATURAL AMINO ACIDS-RELATED"/>
    <property type="match status" value="1"/>
</dbReference>
<geneLocation type="plasmid" evidence="5 6">
    <name>pRHL1</name>
</geneLocation>
<organism evidence="5 6">
    <name type="scientific">Rhodococcus jostii (strain RHA1)</name>
    <dbReference type="NCBI Taxonomy" id="101510"/>
    <lineage>
        <taxon>Bacteria</taxon>
        <taxon>Bacillati</taxon>
        <taxon>Actinomycetota</taxon>
        <taxon>Actinomycetes</taxon>
        <taxon>Mycobacteriales</taxon>
        <taxon>Nocardiaceae</taxon>
        <taxon>Rhodococcus</taxon>
    </lineage>
</organism>
<reference evidence="6" key="1">
    <citation type="journal article" date="2006" name="Proc. Natl. Acad. Sci. U.S.A.">
        <title>The complete genome of Rhodococcus sp. RHA1 provides insights into a catabolic powerhouse.</title>
        <authorList>
            <person name="McLeod M.P."/>
            <person name="Warren R.L."/>
            <person name="Hsiao W.W.L."/>
            <person name="Araki N."/>
            <person name="Myhre M."/>
            <person name="Fernandes C."/>
            <person name="Miyazawa D."/>
            <person name="Wong W."/>
            <person name="Lillquist A.L."/>
            <person name="Wang D."/>
            <person name="Dosanjh M."/>
            <person name="Hara H."/>
            <person name="Petrescu A."/>
            <person name="Morin R.D."/>
            <person name="Yang G."/>
            <person name="Stott J.M."/>
            <person name="Schein J.E."/>
            <person name="Shin H."/>
            <person name="Smailus D."/>
            <person name="Siddiqui A.S."/>
            <person name="Marra M.A."/>
            <person name="Jones S.J.M."/>
            <person name="Holt R."/>
            <person name="Brinkman F.S.L."/>
            <person name="Miyauchi K."/>
            <person name="Fukuda M."/>
            <person name="Davies J.E."/>
            <person name="Mohn W.W."/>
            <person name="Eltis L.D."/>
        </authorList>
    </citation>
    <scope>NUCLEOTIDE SEQUENCE [LARGE SCALE GENOMIC DNA]</scope>
    <source>
        <strain evidence="6">RHA1</strain>
    </source>
</reference>
<dbReference type="CDD" id="cd03219">
    <property type="entry name" value="ABC_Mj1267_LivG_branched"/>
    <property type="match status" value="1"/>
</dbReference>
<name>Q0RXF2_RHOJR</name>
<dbReference type="GO" id="GO:0005524">
    <property type="term" value="F:ATP binding"/>
    <property type="evidence" value="ECO:0007669"/>
    <property type="project" value="UniProtKB-KW"/>
</dbReference>
<evidence type="ECO:0000313" key="5">
    <source>
        <dbReference type="EMBL" id="ABH00034.1"/>
    </source>
</evidence>
<dbReference type="Proteomes" id="UP000008710">
    <property type="component" value="Plasmid pRHL1"/>
</dbReference>
<keyword evidence="2" id="KW-0547">Nucleotide-binding</keyword>
<dbReference type="SUPFAM" id="SSF52540">
    <property type="entry name" value="P-loop containing nucleoside triphosphate hydrolases"/>
    <property type="match status" value="1"/>
</dbReference>
<dbReference type="GO" id="GO:0005886">
    <property type="term" value="C:plasma membrane"/>
    <property type="evidence" value="ECO:0007669"/>
    <property type="project" value="TreeGrafter"/>
</dbReference>
<keyword evidence="1" id="KW-0813">Transport</keyword>
<dbReference type="Pfam" id="PF00005">
    <property type="entry name" value="ABC_tran"/>
    <property type="match status" value="1"/>
</dbReference>
<dbReference type="EC" id="3.6.3.-" evidence="5"/>
<dbReference type="KEGG" id="rha:RHA1_ro08990"/>
<dbReference type="PANTHER" id="PTHR45772:SF4">
    <property type="entry name" value="ABC TRANSPORTER ATP-BINDING PROTEIN"/>
    <property type="match status" value="1"/>
</dbReference>
<accession>Q0RXF2</accession>
<feature type="domain" description="ABC transporter" evidence="4">
    <location>
        <begin position="1"/>
        <end position="223"/>
    </location>
</feature>
<keyword evidence="3" id="KW-0067">ATP-binding</keyword>
<dbReference type="Gene3D" id="3.40.50.300">
    <property type="entry name" value="P-loop containing nucleotide triphosphate hydrolases"/>
    <property type="match status" value="1"/>
</dbReference>
<dbReference type="Pfam" id="PF12399">
    <property type="entry name" value="BCA_ABC_TP_C"/>
    <property type="match status" value="1"/>
</dbReference>
<dbReference type="AlphaFoldDB" id="Q0RXF2"/>
<dbReference type="EMBL" id="CP000432">
    <property type="protein sequence ID" value="ABH00034.1"/>
    <property type="molecule type" value="Genomic_DNA"/>
</dbReference>
<gene>
    <name evidence="5" type="ordered locus">RHA1_ro08990</name>
</gene>
<dbReference type="GO" id="GO:0016887">
    <property type="term" value="F:ATP hydrolysis activity"/>
    <property type="evidence" value="ECO:0007669"/>
    <property type="project" value="InterPro"/>
</dbReference>
<evidence type="ECO:0000256" key="3">
    <source>
        <dbReference type="ARBA" id="ARBA00022840"/>
    </source>
</evidence>
<dbReference type="InterPro" id="IPR051120">
    <property type="entry name" value="ABC_AA/LPS_Transport"/>
</dbReference>
<dbReference type="PROSITE" id="PS50893">
    <property type="entry name" value="ABC_TRANSPORTER_2"/>
    <property type="match status" value="1"/>
</dbReference>
<keyword evidence="5" id="KW-0614">Plasmid</keyword>
<keyword evidence="5" id="KW-0378">Hydrolase</keyword>
<evidence type="ECO:0000313" key="6">
    <source>
        <dbReference type="Proteomes" id="UP000008710"/>
    </source>
</evidence>
<proteinExistence type="predicted"/>
<protein>
    <submittedName>
        <fullName evidence="5">ABC branched-chain amino acid transporter, permease component</fullName>
        <ecNumber evidence="5">3.6.3.-</ecNumber>
    </submittedName>
</protein>
<dbReference type="HOGENOM" id="CLU_000604_1_2_11"/>